<keyword evidence="9" id="KW-1185">Reference proteome</keyword>
<evidence type="ECO:0000256" key="2">
    <source>
        <dbReference type="ARBA" id="ARBA00022723"/>
    </source>
</evidence>
<name>A0A517NQ11_9BACT</name>
<keyword evidence="6" id="KW-0732">Signal</keyword>
<keyword evidence="4" id="KW-0106">Calcium</keyword>
<keyword evidence="2" id="KW-0479">Metal-binding</keyword>
<dbReference type="Pfam" id="PF00884">
    <property type="entry name" value="Sulfatase"/>
    <property type="match status" value="1"/>
</dbReference>
<feature type="domain" description="Sulfatase N-terminal" evidence="7">
    <location>
        <begin position="23"/>
        <end position="423"/>
    </location>
</feature>
<gene>
    <name evidence="8" type="primary">atsA_25</name>
    <name evidence="8" type="ORF">K239x_11600</name>
</gene>
<dbReference type="CDD" id="cd16143">
    <property type="entry name" value="ARS_like"/>
    <property type="match status" value="1"/>
</dbReference>
<dbReference type="SUPFAM" id="SSF53649">
    <property type="entry name" value="Alkaline phosphatase-like"/>
    <property type="match status" value="1"/>
</dbReference>
<evidence type="ECO:0000256" key="3">
    <source>
        <dbReference type="ARBA" id="ARBA00022801"/>
    </source>
</evidence>
<dbReference type="PROSITE" id="PS00149">
    <property type="entry name" value="SULFATASE_2"/>
    <property type="match status" value="1"/>
</dbReference>
<dbReference type="GO" id="GO:0046872">
    <property type="term" value="F:metal ion binding"/>
    <property type="evidence" value="ECO:0007669"/>
    <property type="project" value="UniProtKB-KW"/>
</dbReference>
<evidence type="ECO:0000256" key="6">
    <source>
        <dbReference type="SAM" id="SignalP"/>
    </source>
</evidence>
<dbReference type="PANTHER" id="PTHR42693">
    <property type="entry name" value="ARYLSULFATASE FAMILY MEMBER"/>
    <property type="match status" value="1"/>
</dbReference>
<sequence length="728" mass="79359" precursor="true">MRITTFLLFATCLTIASADDPLPNIVLMMADDMGMGDTSAYQNITGNSDQWQIHTPSMERLARMGMRFTDAHTPTSRCTGTRYGLMTGRYPWRNRLKHFVLFGAQGDPMIERDRPTIATLLKDSGYSTGMVGKWHIGLRYRRSDGKPAAGWEDADLTQPIFDGPTDHGFDYCRFTSRSHGTSGVSPGNKKAKNDPNQSVGPGHIHGRIVVSATGDGKRLKQPSDPDAYVLDKLGSRHSDHSIQFMTQCVTGESQPKPFFLYYASNSNHSPYTPDDQIGGQAVSGAARNVAGKPMAAWKNKKSKKPSPKTDLRHDFIFENDVVLGRMIDYLQRTDDPRRPGHTLIENTIVIFTSDNGAERNADYATGPFRSNKGSAYEGGHRVPLMVAWPAGQVGDGNDQTPGRSSDQLTGLQDMFATFSDVLGKPLPDLRRGQKGGEDSTSMLAAWRGETIQRGPLFHNDHNEAKDKAAMAMRIDNPVVDGAVVPGKWKLFCDATLIRSGNIEPTELYDLIADPQEQNNVVNDASRKPLAEQLASTAALHRHCGGHRMVSLANHASVTLAWADAYQDDDSISLAAGTQSAPTAFFSVDLSHNGPPVTMNLTAFRRETKLEKATFDVNSRGLGIVGGKVAQVDYREAIVLTFSKDVLIQSVAIVAGNGQAGGFYQVGDKAPLAIYCTDDDIDFNDQSGVISDIGVVKAGETLRLDSSPHYGVEAPGRWRLGALTLRQLD</sequence>
<feature type="region of interest" description="Disordered" evidence="5">
    <location>
        <begin position="179"/>
        <end position="203"/>
    </location>
</feature>
<dbReference type="InterPro" id="IPR017850">
    <property type="entry name" value="Alkaline_phosphatase_core_sf"/>
</dbReference>
<dbReference type="InterPro" id="IPR000917">
    <property type="entry name" value="Sulfatase_N"/>
</dbReference>
<feature type="chain" id="PRO_5021705906" evidence="6">
    <location>
        <begin position="19"/>
        <end position="728"/>
    </location>
</feature>
<comment type="similarity">
    <text evidence="1">Belongs to the sulfatase family.</text>
</comment>
<dbReference type="Gene3D" id="3.40.720.10">
    <property type="entry name" value="Alkaline Phosphatase, subunit A"/>
    <property type="match status" value="1"/>
</dbReference>
<evidence type="ECO:0000313" key="8">
    <source>
        <dbReference type="EMBL" id="QDT09215.1"/>
    </source>
</evidence>
<dbReference type="OrthoDB" id="9783154at2"/>
<dbReference type="InterPro" id="IPR050738">
    <property type="entry name" value="Sulfatase"/>
</dbReference>
<keyword evidence="3 8" id="KW-0378">Hydrolase</keyword>
<dbReference type="RefSeq" id="WP_145416759.1">
    <property type="nucleotide sequence ID" value="NZ_CP036526.1"/>
</dbReference>
<dbReference type="PANTHER" id="PTHR42693:SF53">
    <property type="entry name" value="ENDO-4-O-SULFATASE"/>
    <property type="match status" value="1"/>
</dbReference>
<evidence type="ECO:0000313" key="9">
    <source>
        <dbReference type="Proteomes" id="UP000319817"/>
    </source>
</evidence>
<dbReference type="AlphaFoldDB" id="A0A517NQ11"/>
<dbReference type="Gene3D" id="3.30.1120.10">
    <property type="match status" value="1"/>
</dbReference>
<accession>A0A517NQ11</accession>
<evidence type="ECO:0000256" key="5">
    <source>
        <dbReference type="SAM" id="MobiDB-lite"/>
    </source>
</evidence>
<dbReference type="GO" id="GO:0004065">
    <property type="term" value="F:arylsulfatase activity"/>
    <property type="evidence" value="ECO:0007669"/>
    <property type="project" value="UniProtKB-EC"/>
</dbReference>
<evidence type="ECO:0000256" key="4">
    <source>
        <dbReference type="ARBA" id="ARBA00022837"/>
    </source>
</evidence>
<organism evidence="8 9">
    <name type="scientific">Stieleria marina</name>
    <dbReference type="NCBI Taxonomy" id="1930275"/>
    <lineage>
        <taxon>Bacteria</taxon>
        <taxon>Pseudomonadati</taxon>
        <taxon>Planctomycetota</taxon>
        <taxon>Planctomycetia</taxon>
        <taxon>Pirellulales</taxon>
        <taxon>Pirellulaceae</taxon>
        <taxon>Stieleria</taxon>
    </lineage>
</organism>
<evidence type="ECO:0000256" key="1">
    <source>
        <dbReference type="ARBA" id="ARBA00008779"/>
    </source>
</evidence>
<evidence type="ECO:0000259" key="7">
    <source>
        <dbReference type="Pfam" id="PF00884"/>
    </source>
</evidence>
<protein>
    <submittedName>
        <fullName evidence="8">Arylsulfatase</fullName>
        <ecNumber evidence="8">3.1.6.1</ecNumber>
    </submittedName>
</protein>
<dbReference type="Proteomes" id="UP000319817">
    <property type="component" value="Chromosome"/>
</dbReference>
<dbReference type="EC" id="3.1.6.1" evidence="8"/>
<dbReference type="InterPro" id="IPR024607">
    <property type="entry name" value="Sulfatase_CS"/>
</dbReference>
<proteinExistence type="inferred from homology"/>
<dbReference type="EMBL" id="CP036526">
    <property type="protein sequence ID" value="QDT09215.1"/>
    <property type="molecule type" value="Genomic_DNA"/>
</dbReference>
<reference evidence="8 9" key="1">
    <citation type="submission" date="2019-02" db="EMBL/GenBank/DDBJ databases">
        <title>Deep-cultivation of Planctomycetes and their phenomic and genomic characterization uncovers novel biology.</title>
        <authorList>
            <person name="Wiegand S."/>
            <person name="Jogler M."/>
            <person name="Boedeker C."/>
            <person name="Pinto D."/>
            <person name="Vollmers J."/>
            <person name="Rivas-Marin E."/>
            <person name="Kohn T."/>
            <person name="Peeters S.H."/>
            <person name="Heuer A."/>
            <person name="Rast P."/>
            <person name="Oberbeckmann S."/>
            <person name="Bunk B."/>
            <person name="Jeske O."/>
            <person name="Meyerdierks A."/>
            <person name="Storesund J.E."/>
            <person name="Kallscheuer N."/>
            <person name="Luecker S."/>
            <person name="Lage O.M."/>
            <person name="Pohl T."/>
            <person name="Merkel B.J."/>
            <person name="Hornburger P."/>
            <person name="Mueller R.-W."/>
            <person name="Bruemmer F."/>
            <person name="Labrenz M."/>
            <person name="Spormann A.M."/>
            <person name="Op den Camp H."/>
            <person name="Overmann J."/>
            <person name="Amann R."/>
            <person name="Jetten M.S.M."/>
            <person name="Mascher T."/>
            <person name="Medema M.H."/>
            <person name="Devos D.P."/>
            <person name="Kaster A.-K."/>
            <person name="Ovreas L."/>
            <person name="Rohde M."/>
            <person name="Galperin M.Y."/>
            <person name="Jogler C."/>
        </authorList>
    </citation>
    <scope>NUCLEOTIDE SEQUENCE [LARGE SCALE GENOMIC DNA]</scope>
    <source>
        <strain evidence="8 9">K23_9</strain>
    </source>
</reference>
<feature type="signal peptide" evidence="6">
    <location>
        <begin position="1"/>
        <end position="18"/>
    </location>
</feature>